<protein>
    <submittedName>
        <fullName evidence="2">Nucleotide-binding oligomerization domain-containing protein 2</fullName>
    </submittedName>
</protein>
<feature type="compositionally biased region" description="Polar residues" evidence="1">
    <location>
        <begin position="1"/>
        <end position="13"/>
    </location>
</feature>
<dbReference type="AlphaFoldDB" id="A0AAE1LMS3"/>
<feature type="compositionally biased region" description="Basic residues" evidence="1">
    <location>
        <begin position="40"/>
        <end position="54"/>
    </location>
</feature>
<keyword evidence="3" id="KW-1185">Reference proteome</keyword>
<evidence type="ECO:0000313" key="3">
    <source>
        <dbReference type="Proteomes" id="UP001219518"/>
    </source>
</evidence>
<name>A0AAE1LMS3_9NEOP</name>
<comment type="caution">
    <text evidence="2">The sequence shown here is derived from an EMBL/GenBank/DDBJ whole genome shotgun (WGS) entry which is preliminary data.</text>
</comment>
<accession>A0AAE1LMS3</accession>
<reference evidence="2" key="1">
    <citation type="submission" date="2021-07" db="EMBL/GenBank/DDBJ databases">
        <authorList>
            <person name="Catto M.A."/>
            <person name="Jacobson A."/>
            <person name="Kennedy G."/>
            <person name="Labadie P."/>
            <person name="Hunt B.G."/>
            <person name="Srinivasan R."/>
        </authorList>
    </citation>
    <scope>NUCLEOTIDE SEQUENCE</scope>
    <source>
        <strain evidence="2">PL_HMW_Pooled</strain>
        <tissue evidence="2">Head</tissue>
    </source>
</reference>
<feature type="region of interest" description="Disordered" evidence="1">
    <location>
        <begin position="1"/>
        <end position="76"/>
    </location>
</feature>
<dbReference type="EMBL" id="JAHWGI010001174">
    <property type="protein sequence ID" value="KAK3924334.1"/>
    <property type="molecule type" value="Genomic_DNA"/>
</dbReference>
<sequence length="76" mass="8594">MAHTVQFIQNTPINHILKGGSRGDQGSSSSPQDKGLYKNHSMHRSKKKKSHAQHGIRSLQNAYSKMQDRYTLENTT</sequence>
<feature type="compositionally biased region" description="Low complexity" evidence="1">
    <location>
        <begin position="24"/>
        <end position="34"/>
    </location>
</feature>
<evidence type="ECO:0000313" key="2">
    <source>
        <dbReference type="EMBL" id="KAK3924334.1"/>
    </source>
</evidence>
<gene>
    <name evidence="2" type="ORF">KUF71_000431</name>
</gene>
<organism evidence="2 3">
    <name type="scientific">Frankliniella fusca</name>
    <dbReference type="NCBI Taxonomy" id="407009"/>
    <lineage>
        <taxon>Eukaryota</taxon>
        <taxon>Metazoa</taxon>
        <taxon>Ecdysozoa</taxon>
        <taxon>Arthropoda</taxon>
        <taxon>Hexapoda</taxon>
        <taxon>Insecta</taxon>
        <taxon>Pterygota</taxon>
        <taxon>Neoptera</taxon>
        <taxon>Paraneoptera</taxon>
        <taxon>Thysanoptera</taxon>
        <taxon>Terebrantia</taxon>
        <taxon>Thripoidea</taxon>
        <taxon>Thripidae</taxon>
        <taxon>Frankliniella</taxon>
    </lineage>
</organism>
<proteinExistence type="predicted"/>
<feature type="compositionally biased region" description="Basic and acidic residues" evidence="1">
    <location>
        <begin position="66"/>
        <end position="76"/>
    </location>
</feature>
<reference evidence="2" key="2">
    <citation type="journal article" date="2023" name="BMC Genomics">
        <title>Pest status, molecular evolution, and epigenetic factors derived from the genome assembly of Frankliniella fusca, a thysanopteran phytovirus vector.</title>
        <authorList>
            <person name="Catto M.A."/>
            <person name="Labadie P.E."/>
            <person name="Jacobson A.L."/>
            <person name="Kennedy G.G."/>
            <person name="Srinivasan R."/>
            <person name="Hunt B.G."/>
        </authorList>
    </citation>
    <scope>NUCLEOTIDE SEQUENCE</scope>
    <source>
        <strain evidence="2">PL_HMW_Pooled</strain>
    </source>
</reference>
<evidence type="ECO:0000256" key="1">
    <source>
        <dbReference type="SAM" id="MobiDB-lite"/>
    </source>
</evidence>
<dbReference type="Proteomes" id="UP001219518">
    <property type="component" value="Unassembled WGS sequence"/>
</dbReference>